<keyword evidence="1" id="KW-0472">Membrane</keyword>
<feature type="transmembrane region" description="Helical" evidence="1">
    <location>
        <begin position="25"/>
        <end position="47"/>
    </location>
</feature>
<name>F1Z4A8_9SPHN</name>
<evidence type="ECO:0000313" key="2">
    <source>
        <dbReference type="EMBL" id="EGD60519.1"/>
    </source>
</evidence>
<dbReference type="EMBL" id="AEWJ01000018">
    <property type="protein sequence ID" value="EGD60519.1"/>
    <property type="molecule type" value="Genomic_DNA"/>
</dbReference>
<evidence type="ECO:0000313" key="3">
    <source>
        <dbReference type="Proteomes" id="UP000004728"/>
    </source>
</evidence>
<keyword evidence="1" id="KW-1133">Transmembrane helix</keyword>
<keyword evidence="3" id="KW-1185">Reference proteome</keyword>
<reference evidence="2 3" key="1">
    <citation type="journal article" date="2012" name="J. Bacteriol.">
        <title>Draft Genome Sequence of Novosphingobium nitrogenifigens Y88T.</title>
        <authorList>
            <person name="Strabala T.J."/>
            <person name="Macdonald L."/>
            <person name="Liu V."/>
            <person name="Smit A.M."/>
        </authorList>
    </citation>
    <scope>NUCLEOTIDE SEQUENCE [LARGE SCALE GENOMIC DNA]</scope>
    <source>
        <strain evidence="2 3">DSM 19370</strain>
    </source>
</reference>
<sequence>MSGIHRTLGRIGRVLRCLRRDRSGVAFVELALVAPTLVLLYCGAYVVSDLVTCGRKVSLTAKTVTDLTTRYATVSSTDLTSIMSNSKLVLAPYSTSNATMRVSELQITDASHASVVWSQAQNATALTTGTIVTLPTNFAPTEMQPNTTTSTVGAYIVMGEVGYTYTPLFGGTILPSPTLYNRYFMLPRLTTQVAHQ</sequence>
<dbReference type="eggNOG" id="COG4961">
    <property type="taxonomic scope" value="Bacteria"/>
</dbReference>
<dbReference type="Proteomes" id="UP000004728">
    <property type="component" value="Unassembled WGS sequence"/>
</dbReference>
<dbReference type="OrthoDB" id="7546969at2"/>
<gene>
    <name evidence="2" type="ORF">Y88_2809</name>
</gene>
<dbReference type="RefSeq" id="WP_008068355.1">
    <property type="nucleotide sequence ID" value="NZ_AQWK01000009.1"/>
</dbReference>
<evidence type="ECO:0000256" key="1">
    <source>
        <dbReference type="SAM" id="Phobius"/>
    </source>
</evidence>
<comment type="caution">
    <text evidence="2">The sequence shown here is derived from an EMBL/GenBank/DDBJ whole genome shotgun (WGS) entry which is preliminary data.</text>
</comment>
<proteinExistence type="predicted"/>
<dbReference type="STRING" id="983920.Y88_2809"/>
<accession>F1Z4A8</accession>
<organism evidence="2 3">
    <name type="scientific">Novosphingobium nitrogenifigens DSM 19370</name>
    <dbReference type="NCBI Taxonomy" id="983920"/>
    <lineage>
        <taxon>Bacteria</taxon>
        <taxon>Pseudomonadati</taxon>
        <taxon>Pseudomonadota</taxon>
        <taxon>Alphaproteobacteria</taxon>
        <taxon>Sphingomonadales</taxon>
        <taxon>Sphingomonadaceae</taxon>
        <taxon>Novosphingobium</taxon>
    </lineage>
</organism>
<dbReference type="InParanoid" id="F1Z4A8"/>
<protein>
    <submittedName>
        <fullName evidence="2">TadE family protein</fullName>
    </submittedName>
</protein>
<dbReference type="AlphaFoldDB" id="F1Z4A8"/>
<keyword evidence="1" id="KW-0812">Transmembrane</keyword>
<dbReference type="HOGENOM" id="CLU_108008_1_0_5"/>